<dbReference type="InterPro" id="IPR010466">
    <property type="entry name" value="DUF1058"/>
</dbReference>
<name>A0A2R8AER3_9RHOB</name>
<evidence type="ECO:0000313" key="3">
    <source>
        <dbReference type="Proteomes" id="UP000244932"/>
    </source>
</evidence>
<evidence type="ECO:0000256" key="1">
    <source>
        <dbReference type="SAM" id="SignalP"/>
    </source>
</evidence>
<dbReference type="RefSeq" id="WP_108783283.1">
    <property type="nucleotide sequence ID" value="NZ_OMKW01000004.1"/>
</dbReference>
<evidence type="ECO:0008006" key="4">
    <source>
        <dbReference type="Google" id="ProtNLM"/>
    </source>
</evidence>
<organism evidence="2 3">
    <name type="scientific">Pontivivens insulae</name>
    <dbReference type="NCBI Taxonomy" id="1639689"/>
    <lineage>
        <taxon>Bacteria</taxon>
        <taxon>Pseudomonadati</taxon>
        <taxon>Pseudomonadota</taxon>
        <taxon>Alphaproteobacteria</taxon>
        <taxon>Rhodobacterales</taxon>
        <taxon>Paracoccaceae</taxon>
        <taxon>Pontivivens</taxon>
    </lineage>
</organism>
<gene>
    <name evidence="2" type="ORF">POI8812_02894</name>
</gene>
<accession>A0A2R8AER3</accession>
<evidence type="ECO:0000313" key="2">
    <source>
        <dbReference type="EMBL" id="SPF30555.1"/>
    </source>
</evidence>
<keyword evidence="3" id="KW-1185">Reference proteome</keyword>
<feature type="signal peptide" evidence="1">
    <location>
        <begin position="1"/>
        <end position="18"/>
    </location>
</feature>
<sequence>MRLTLILLITLLVQPLTAQEIGPETGLSMPRFVSLKAASANVRRGPNLTHRIDWRYLHRGTPLMVIAEFDNWRNVRDVDGQGGWVHFSLLSGNRTLLVRSQDLTIHAQPSVDARIIARAQAGAILRLVECPDDWCLVTADGHEGYAPADGVWGSDRDLPQ</sequence>
<proteinExistence type="predicted"/>
<protein>
    <recommendedName>
        <fullName evidence="4">SH3b domain-containing protein</fullName>
    </recommendedName>
</protein>
<keyword evidence="1" id="KW-0732">Signal</keyword>
<dbReference type="InterPro" id="IPR052354">
    <property type="entry name" value="Cell_Wall_Dynamics_Protein"/>
</dbReference>
<dbReference type="OrthoDB" id="9810773at2"/>
<reference evidence="2 3" key="1">
    <citation type="submission" date="2018-03" db="EMBL/GenBank/DDBJ databases">
        <authorList>
            <person name="Keele B.F."/>
        </authorList>
    </citation>
    <scope>NUCLEOTIDE SEQUENCE [LARGE SCALE GENOMIC DNA]</scope>
    <source>
        <strain evidence="2 3">CeCT 8812</strain>
    </source>
</reference>
<dbReference type="Gene3D" id="2.30.30.40">
    <property type="entry name" value="SH3 Domains"/>
    <property type="match status" value="2"/>
</dbReference>
<dbReference type="PANTHER" id="PTHR34408:SF1">
    <property type="entry name" value="GLYCOSYL HYDROLASE FAMILY 19 DOMAIN-CONTAINING PROTEIN HI_1415"/>
    <property type="match status" value="1"/>
</dbReference>
<dbReference type="EMBL" id="OMKW01000004">
    <property type="protein sequence ID" value="SPF30555.1"/>
    <property type="molecule type" value="Genomic_DNA"/>
</dbReference>
<dbReference type="PANTHER" id="PTHR34408">
    <property type="entry name" value="FAMILY PROTEIN, PUTATIVE-RELATED"/>
    <property type="match status" value="1"/>
</dbReference>
<dbReference type="AlphaFoldDB" id="A0A2R8AER3"/>
<feature type="chain" id="PRO_5015304487" description="SH3b domain-containing protein" evidence="1">
    <location>
        <begin position="19"/>
        <end position="160"/>
    </location>
</feature>
<dbReference type="Proteomes" id="UP000244932">
    <property type="component" value="Unassembled WGS sequence"/>
</dbReference>
<dbReference type="Pfam" id="PF06347">
    <property type="entry name" value="SH3_4"/>
    <property type="match status" value="2"/>
</dbReference>